<dbReference type="HOGENOM" id="CLU_066245_1_1_10"/>
<keyword evidence="2 4" id="KW-0547">Nucleotide-binding</keyword>
<dbReference type="Gene3D" id="3.40.50.10420">
    <property type="entry name" value="NagB/RpiA/CoA transferase-like"/>
    <property type="match status" value="1"/>
</dbReference>
<dbReference type="STRING" id="886377.Murru_2658"/>
<evidence type="ECO:0000256" key="4">
    <source>
        <dbReference type="PIRSR" id="PIRSR006806-1"/>
    </source>
</evidence>
<dbReference type="Proteomes" id="UP000008908">
    <property type="component" value="Chromosome"/>
</dbReference>
<evidence type="ECO:0000256" key="1">
    <source>
        <dbReference type="ARBA" id="ARBA00010638"/>
    </source>
</evidence>
<protein>
    <recommendedName>
        <fullName evidence="5">5-formyltetrahydrofolate cyclo-ligase</fullName>
        <ecNumber evidence="5">6.3.3.2</ecNumber>
    </recommendedName>
</protein>
<feature type="binding site" evidence="4">
    <location>
        <position position="40"/>
    </location>
    <ligand>
        <name>substrate</name>
    </ligand>
</feature>
<sequence length="173" mass="19633">MLRQRSLLSPAAKAIYDQNVCEALWHLMEQKRCQTVHTYLPMGSEINIFPFIKQCLAHQKTVICPQTLPKRRFINLILTSLQDLEPGVFGTKHPAGKSIFEGTYDMIVVPGLACDGDRCRLGYGGGYYDTFVADCPKAHKVGVFYPFQQIDKIPLEPHDMQLNDLLVCQAWMD</sequence>
<evidence type="ECO:0000256" key="2">
    <source>
        <dbReference type="ARBA" id="ARBA00022741"/>
    </source>
</evidence>
<dbReference type="SUPFAM" id="SSF100950">
    <property type="entry name" value="NagB/RpiA/CoA transferase-like"/>
    <property type="match status" value="1"/>
</dbReference>
<comment type="similarity">
    <text evidence="1 5">Belongs to the 5-formyltetrahydrofolate cyclo-ligase family.</text>
</comment>
<dbReference type="AlphaFoldDB" id="G2PQQ6"/>
<keyword evidence="7" id="KW-1185">Reference proteome</keyword>
<dbReference type="InterPro" id="IPR037171">
    <property type="entry name" value="NagB/RpiA_transferase-like"/>
</dbReference>
<reference evidence="7" key="1">
    <citation type="submission" date="2011-08" db="EMBL/GenBank/DDBJ databases">
        <title>The complete genome of Muricauda ruestringensis DSM 13258.</title>
        <authorList>
            <person name="Lucas S."/>
            <person name="Han J."/>
            <person name="Lapidus A."/>
            <person name="Bruce D."/>
            <person name="Goodwin L."/>
            <person name="Pitluck S."/>
            <person name="Peters L."/>
            <person name="Kyrpides N."/>
            <person name="Mavromatis K."/>
            <person name="Ivanova N."/>
            <person name="Ovchinnikova G."/>
            <person name="Teshima H."/>
            <person name="Detter J.C."/>
            <person name="Tapia R."/>
            <person name="Han C."/>
            <person name="Land M."/>
            <person name="Hauser L."/>
            <person name="Markowitz V."/>
            <person name="Cheng J.-F."/>
            <person name="Hugenholtz P."/>
            <person name="Woyke T."/>
            <person name="Wu D."/>
            <person name="Spring S."/>
            <person name="Schroeder M."/>
            <person name="Brambilla E."/>
            <person name="Klenk H.-P."/>
            <person name="Eisen J.A."/>
        </authorList>
    </citation>
    <scope>NUCLEOTIDE SEQUENCE [LARGE SCALE GENOMIC DNA]</scope>
    <source>
        <strain evidence="7">DSM 13258 / LMG 19739 / B1</strain>
    </source>
</reference>
<dbReference type="PANTHER" id="PTHR23407">
    <property type="entry name" value="ATPASE INHIBITOR/5-FORMYLTETRAHYDROFOLATE CYCLO-LIGASE"/>
    <property type="match status" value="1"/>
</dbReference>
<reference evidence="6 7" key="2">
    <citation type="journal article" date="2012" name="Stand. Genomic Sci.">
        <title>Complete genome sequence of the facultatively anaerobic, appendaged bacterium Muricauda ruestringensis type strain (B1(T)).</title>
        <authorList>
            <person name="Huntemann M."/>
            <person name="Teshima H."/>
            <person name="Lapidus A."/>
            <person name="Nolan M."/>
            <person name="Lucas S."/>
            <person name="Hammon N."/>
            <person name="Deshpande S."/>
            <person name="Cheng J.F."/>
            <person name="Tapia R."/>
            <person name="Goodwin L.A."/>
            <person name="Pitluck S."/>
            <person name="Liolios K."/>
            <person name="Pagani I."/>
            <person name="Ivanova N."/>
            <person name="Mavromatis K."/>
            <person name="Mikhailova N."/>
            <person name="Pati A."/>
            <person name="Chen A."/>
            <person name="Palaniappan K."/>
            <person name="Land M."/>
            <person name="Hauser L."/>
            <person name="Pan C."/>
            <person name="Brambilla E.M."/>
            <person name="Rohde M."/>
            <person name="Spring S."/>
            <person name="Goker M."/>
            <person name="Detter J.C."/>
            <person name="Bristow J."/>
            <person name="Eisen J.A."/>
            <person name="Markowitz V."/>
            <person name="Hugenholtz P."/>
            <person name="Kyrpides N.C."/>
            <person name="Klenk H.P."/>
            <person name="Woyke T."/>
        </authorList>
    </citation>
    <scope>NUCLEOTIDE SEQUENCE [LARGE SCALE GENOMIC DNA]</scope>
    <source>
        <strain evidence="7">DSM 13258 / LMG 19739 / B1</strain>
    </source>
</reference>
<organism evidence="6 7">
    <name type="scientific">Allomuricauda ruestringensis (strain DSM 13258 / CIP 107369 / LMG 19739 / B1)</name>
    <name type="common">Muricauda ruestringensis</name>
    <dbReference type="NCBI Taxonomy" id="886377"/>
    <lineage>
        <taxon>Bacteria</taxon>
        <taxon>Pseudomonadati</taxon>
        <taxon>Bacteroidota</taxon>
        <taxon>Flavobacteriia</taxon>
        <taxon>Flavobacteriales</taxon>
        <taxon>Flavobacteriaceae</taxon>
        <taxon>Flagellimonas</taxon>
    </lineage>
</organism>
<dbReference type="GO" id="GO:0005524">
    <property type="term" value="F:ATP binding"/>
    <property type="evidence" value="ECO:0007669"/>
    <property type="project" value="UniProtKB-KW"/>
</dbReference>
<feature type="binding site" evidence="4">
    <location>
        <begin position="120"/>
        <end position="128"/>
    </location>
    <ligand>
        <name>ATP</name>
        <dbReference type="ChEBI" id="CHEBI:30616"/>
    </ligand>
</feature>
<dbReference type="GO" id="GO:0030272">
    <property type="term" value="F:5-formyltetrahydrofolate cyclo-ligase activity"/>
    <property type="evidence" value="ECO:0007669"/>
    <property type="project" value="UniProtKB-EC"/>
</dbReference>
<evidence type="ECO:0000313" key="6">
    <source>
        <dbReference type="EMBL" id="AEM71693.1"/>
    </source>
</evidence>
<dbReference type="EMBL" id="CP002999">
    <property type="protein sequence ID" value="AEM71693.1"/>
    <property type="molecule type" value="Genomic_DNA"/>
</dbReference>
<keyword evidence="5" id="KW-0460">Magnesium</keyword>
<comment type="cofactor">
    <cofactor evidence="5">
        <name>Mg(2+)</name>
        <dbReference type="ChEBI" id="CHEBI:18420"/>
    </cofactor>
</comment>
<keyword evidence="3 4" id="KW-0067">ATP-binding</keyword>
<evidence type="ECO:0000256" key="5">
    <source>
        <dbReference type="RuleBase" id="RU361279"/>
    </source>
</evidence>
<keyword evidence="5" id="KW-0479">Metal-binding</keyword>
<feature type="binding site" evidence="4">
    <location>
        <position position="45"/>
    </location>
    <ligand>
        <name>substrate</name>
    </ligand>
</feature>
<dbReference type="eggNOG" id="COG0212">
    <property type="taxonomic scope" value="Bacteria"/>
</dbReference>
<evidence type="ECO:0000313" key="7">
    <source>
        <dbReference type="Proteomes" id="UP000008908"/>
    </source>
</evidence>
<dbReference type="InterPro" id="IPR002698">
    <property type="entry name" value="FTHF_cligase"/>
</dbReference>
<comment type="catalytic activity">
    <reaction evidence="5">
        <text>(6S)-5-formyl-5,6,7,8-tetrahydrofolate + ATP = (6R)-5,10-methenyltetrahydrofolate + ADP + phosphate</text>
        <dbReference type="Rhea" id="RHEA:10488"/>
        <dbReference type="ChEBI" id="CHEBI:30616"/>
        <dbReference type="ChEBI" id="CHEBI:43474"/>
        <dbReference type="ChEBI" id="CHEBI:57455"/>
        <dbReference type="ChEBI" id="CHEBI:57457"/>
        <dbReference type="ChEBI" id="CHEBI:456216"/>
        <dbReference type="EC" id="6.3.3.2"/>
    </reaction>
</comment>
<dbReference type="NCBIfam" id="TIGR02727">
    <property type="entry name" value="MTHFS_bact"/>
    <property type="match status" value="1"/>
</dbReference>
<dbReference type="GO" id="GO:0035999">
    <property type="term" value="P:tetrahydrofolate interconversion"/>
    <property type="evidence" value="ECO:0007669"/>
    <property type="project" value="TreeGrafter"/>
</dbReference>
<dbReference type="PANTHER" id="PTHR23407:SF1">
    <property type="entry name" value="5-FORMYLTETRAHYDROFOLATE CYCLO-LIGASE"/>
    <property type="match status" value="1"/>
</dbReference>
<dbReference type="GO" id="GO:0009396">
    <property type="term" value="P:folic acid-containing compound biosynthetic process"/>
    <property type="evidence" value="ECO:0007669"/>
    <property type="project" value="TreeGrafter"/>
</dbReference>
<dbReference type="GO" id="GO:0046872">
    <property type="term" value="F:metal ion binding"/>
    <property type="evidence" value="ECO:0007669"/>
    <property type="project" value="UniProtKB-KW"/>
</dbReference>
<name>G2PQQ6_ALLRU</name>
<dbReference type="InterPro" id="IPR024185">
    <property type="entry name" value="FTHF_cligase-like_sf"/>
</dbReference>
<accession>G2PQQ6</accession>
<proteinExistence type="inferred from homology"/>
<gene>
    <name evidence="6" type="ordered locus">Murru_2658</name>
</gene>
<evidence type="ECO:0000256" key="3">
    <source>
        <dbReference type="ARBA" id="ARBA00022840"/>
    </source>
</evidence>
<dbReference type="Pfam" id="PF01812">
    <property type="entry name" value="5-FTHF_cyc-lig"/>
    <property type="match status" value="1"/>
</dbReference>
<dbReference type="KEGG" id="mrs:Murru_2658"/>
<dbReference type="EC" id="6.3.3.2" evidence="5"/>
<dbReference type="PIRSF" id="PIRSF006806">
    <property type="entry name" value="FTHF_cligase"/>
    <property type="match status" value="1"/>
</dbReference>